<dbReference type="GO" id="GO:0055085">
    <property type="term" value="P:transmembrane transport"/>
    <property type="evidence" value="ECO:0007669"/>
    <property type="project" value="TreeGrafter"/>
</dbReference>
<comment type="similarity">
    <text evidence="2">Belongs to the autoinducer-2 exporter (AI-2E) (TC 2.A.86) family.</text>
</comment>
<keyword evidence="10" id="KW-1185">Reference proteome</keyword>
<evidence type="ECO:0000256" key="8">
    <source>
        <dbReference type="SAM" id="Phobius"/>
    </source>
</evidence>
<evidence type="ECO:0000313" key="10">
    <source>
        <dbReference type="Proteomes" id="UP000515344"/>
    </source>
</evidence>
<keyword evidence="3" id="KW-0813">Transport</keyword>
<feature type="transmembrane region" description="Helical" evidence="8">
    <location>
        <begin position="152"/>
        <end position="169"/>
    </location>
</feature>
<evidence type="ECO:0000256" key="1">
    <source>
        <dbReference type="ARBA" id="ARBA00004651"/>
    </source>
</evidence>
<feature type="transmembrane region" description="Helical" evidence="8">
    <location>
        <begin position="231"/>
        <end position="260"/>
    </location>
</feature>
<organism evidence="9 10">
    <name type="scientific">Lacibacter sediminis</name>
    <dbReference type="NCBI Taxonomy" id="2760713"/>
    <lineage>
        <taxon>Bacteria</taxon>
        <taxon>Pseudomonadati</taxon>
        <taxon>Bacteroidota</taxon>
        <taxon>Chitinophagia</taxon>
        <taxon>Chitinophagales</taxon>
        <taxon>Chitinophagaceae</taxon>
        <taxon>Lacibacter</taxon>
    </lineage>
</organism>
<dbReference type="GO" id="GO:0005886">
    <property type="term" value="C:plasma membrane"/>
    <property type="evidence" value="ECO:0007669"/>
    <property type="project" value="UniProtKB-SubCell"/>
</dbReference>
<feature type="transmembrane region" description="Helical" evidence="8">
    <location>
        <begin position="7"/>
        <end position="27"/>
    </location>
</feature>
<evidence type="ECO:0000256" key="3">
    <source>
        <dbReference type="ARBA" id="ARBA00022448"/>
    </source>
</evidence>
<evidence type="ECO:0000256" key="5">
    <source>
        <dbReference type="ARBA" id="ARBA00022692"/>
    </source>
</evidence>
<dbReference type="Proteomes" id="UP000515344">
    <property type="component" value="Chromosome"/>
</dbReference>
<dbReference type="PANTHER" id="PTHR21716:SF53">
    <property type="entry name" value="PERMEASE PERM-RELATED"/>
    <property type="match status" value="1"/>
</dbReference>
<feature type="transmembrane region" description="Helical" evidence="8">
    <location>
        <begin position="62"/>
        <end position="83"/>
    </location>
</feature>
<evidence type="ECO:0000256" key="4">
    <source>
        <dbReference type="ARBA" id="ARBA00022475"/>
    </source>
</evidence>
<gene>
    <name evidence="9" type="ORF">H4075_14740</name>
</gene>
<feature type="transmembrane region" description="Helical" evidence="8">
    <location>
        <begin position="267"/>
        <end position="287"/>
    </location>
</feature>
<sequence>MNQFLKLPFYVKAFVLLTGVYVLVSILSIAGSLIVPILFAGIIAVLLSPAVRFLVKRRINRAVAIAIILFIVLLLFAALMLLLSTQLTNLNDALPQLSDKFNEFSDSAINWVSATFNIEKEKITNRIEQSKVELLDGSNAAIGFTLTNMGNGLAMIFLIPVYTFMILFYQPHLLQFIRRATGNANQEQTTELLGETKTIIQHYLVGLFFEFLIVAALNIMGLFALGINYALLLGIAGALLNIIPYIGGLIALILFMIIALVTKEPVYVIYVAVLYSIIQFVDNNFIVPRIIGAKVKLNALVSLIGVIAGAALWGISGMFLSIPVIAILKLVCDRIESLKPFGFLLGEIKTVKTVQRKIKK</sequence>
<feature type="transmembrane region" description="Helical" evidence="8">
    <location>
        <begin position="203"/>
        <end position="225"/>
    </location>
</feature>
<dbReference type="Pfam" id="PF01594">
    <property type="entry name" value="AI-2E_transport"/>
    <property type="match status" value="1"/>
</dbReference>
<protein>
    <submittedName>
        <fullName evidence="9">AI-2E family transporter</fullName>
    </submittedName>
</protein>
<keyword evidence="5 8" id="KW-0812">Transmembrane</keyword>
<dbReference type="EMBL" id="CP060007">
    <property type="protein sequence ID" value="QNA43330.1"/>
    <property type="molecule type" value="Genomic_DNA"/>
</dbReference>
<evidence type="ECO:0000256" key="7">
    <source>
        <dbReference type="ARBA" id="ARBA00023136"/>
    </source>
</evidence>
<keyword evidence="6 8" id="KW-1133">Transmembrane helix</keyword>
<feature type="transmembrane region" description="Helical" evidence="8">
    <location>
        <begin position="299"/>
        <end position="328"/>
    </location>
</feature>
<reference evidence="10" key="1">
    <citation type="submission" date="2020-08" db="EMBL/GenBank/DDBJ databases">
        <title>Lacibacter sp. S13-6-6 genome sequencing.</title>
        <authorList>
            <person name="Jin L."/>
        </authorList>
    </citation>
    <scope>NUCLEOTIDE SEQUENCE [LARGE SCALE GENOMIC DNA]</scope>
    <source>
        <strain evidence="10">S13-6-6</strain>
    </source>
</reference>
<dbReference type="PANTHER" id="PTHR21716">
    <property type="entry name" value="TRANSMEMBRANE PROTEIN"/>
    <property type="match status" value="1"/>
</dbReference>
<evidence type="ECO:0000313" key="9">
    <source>
        <dbReference type="EMBL" id="QNA43330.1"/>
    </source>
</evidence>
<name>A0A7G5XCX7_9BACT</name>
<comment type="subcellular location">
    <subcellularLocation>
        <location evidence="1">Cell membrane</location>
        <topology evidence="1">Multi-pass membrane protein</topology>
    </subcellularLocation>
</comment>
<keyword evidence="7 8" id="KW-0472">Membrane</keyword>
<keyword evidence="4" id="KW-1003">Cell membrane</keyword>
<evidence type="ECO:0000256" key="2">
    <source>
        <dbReference type="ARBA" id="ARBA00009773"/>
    </source>
</evidence>
<dbReference type="AlphaFoldDB" id="A0A7G5XCX7"/>
<dbReference type="KEGG" id="lacs:H4075_14740"/>
<proteinExistence type="inferred from homology"/>
<accession>A0A7G5XCX7</accession>
<dbReference type="RefSeq" id="WP_182801595.1">
    <property type="nucleotide sequence ID" value="NZ_CP060007.1"/>
</dbReference>
<dbReference type="InterPro" id="IPR002549">
    <property type="entry name" value="AI-2E-like"/>
</dbReference>
<evidence type="ECO:0000256" key="6">
    <source>
        <dbReference type="ARBA" id="ARBA00022989"/>
    </source>
</evidence>
<feature type="transmembrane region" description="Helical" evidence="8">
    <location>
        <begin position="33"/>
        <end position="55"/>
    </location>
</feature>